<dbReference type="OrthoDB" id="1740909at2759"/>
<dbReference type="AlphaFoldDB" id="A0A371FPU0"/>
<dbReference type="PANTHER" id="PTHR48475:SF2">
    <property type="entry name" value="RIBONUCLEASE H"/>
    <property type="match status" value="1"/>
</dbReference>
<accession>A0A371FPU0</accession>
<reference evidence="1" key="1">
    <citation type="submission" date="2018-05" db="EMBL/GenBank/DDBJ databases">
        <title>Draft genome of Mucuna pruriens seed.</title>
        <authorList>
            <person name="Nnadi N.E."/>
            <person name="Vos R."/>
            <person name="Hasami M.H."/>
            <person name="Devisetty U.K."/>
            <person name="Aguiy J.C."/>
        </authorList>
    </citation>
    <scope>NUCLEOTIDE SEQUENCE [LARGE SCALE GENOMIC DNA]</scope>
    <source>
        <strain evidence="1">JCA_2017</strain>
    </source>
</reference>
<organism evidence="1 2">
    <name type="scientific">Mucuna pruriens</name>
    <name type="common">Velvet bean</name>
    <name type="synonym">Dolichos pruriens</name>
    <dbReference type="NCBI Taxonomy" id="157652"/>
    <lineage>
        <taxon>Eukaryota</taxon>
        <taxon>Viridiplantae</taxon>
        <taxon>Streptophyta</taxon>
        <taxon>Embryophyta</taxon>
        <taxon>Tracheophyta</taxon>
        <taxon>Spermatophyta</taxon>
        <taxon>Magnoliopsida</taxon>
        <taxon>eudicotyledons</taxon>
        <taxon>Gunneridae</taxon>
        <taxon>Pentapetalae</taxon>
        <taxon>rosids</taxon>
        <taxon>fabids</taxon>
        <taxon>Fabales</taxon>
        <taxon>Fabaceae</taxon>
        <taxon>Papilionoideae</taxon>
        <taxon>50 kb inversion clade</taxon>
        <taxon>NPAAA clade</taxon>
        <taxon>indigoferoid/millettioid clade</taxon>
        <taxon>Phaseoleae</taxon>
        <taxon>Mucuna</taxon>
    </lineage>
</organism>
<dbReference type="EMBL" id="QJKJ01008245">
    <property type="protein sequence ID" value="RDX80365.1"/>
    <property type="molecule type" value="Genomic_DNA"/>
</dbReference>
<dbReference type="Proteomes" id="UP000257109">
    <property type="component" value="Unassembled WGS sequence"/>
</dbReference>
<evidence type="ECO:0008006" key="3">
    <source>
        <dbReference type="Google" id="ProtNLM"/>
    </source>
</evidence>
<name>A0A371FPU0_MUCPR</name>
<sequence>MARLVKLSEFSLKFEPRGAIKTQALADFLVEITLPLKEDPWWVLHVDNLSNPKGRGTGVNLKGLVSLEHSLKFDFKASNNQVEYKALLAGLDLARESEVQHIPHIDNSCTDTLARLAMAKVPPRHTVLHTHNTSFEDKDNTTKVQRTTSRYLIEVDLLYKRGGIYRSHSNGYHGGMLTKGWLLLVDDKGGLLTLCSQLLEVSGPRPC</sequence>
<feature type="non-terminal residue" evidence="1">
    <location>
        <position position="1"/>
    </location>
</feature>
<evidence type="ECO:0000313" key="1">
    <source>
        <dbReference type="EMBL" id="RDX80365.1"/>
    </source>
</evidence>
<keyword evidence="2" id="KW-1185">Reference proteome</keyword>
<evidence type="ECO:0000313" key="2">
    <source>
        <dbReference type="Proteomes" id="UP000257109"/>
    </source>
</evidence>
<dbReference type="PANTHER" id="PTHR48475">
    <property type="entry name" value="RIBONUCLEASE H"/>
    <property type="match status" value="1"/>
</dbReference>
<gene>
    <name evidence="1" type="ORF">CR513_39095</name>
</gene>
<proteinExistence type="predicted"/>
<protein>
    <recommendedName>
        <fullName evidence="3">RNase H type-1 domain-containing protein</fullName>
    </recommendedName>
</protein>
<comment type="caution">
    <text evidence="1">The sequence shown here is derived from an EMBL/GenBank/DDBJ whole genome shotgun (WGS) entry which is preliminary data.</text>
</comment>